<protein>
    <submittedName>
        <fullName evidence="1">Uncharacterized protein</fullName>
    </submittedName>
</protein>
<dbReference type="EMBL" id="MLFT02000769">
    <property type="protein sequence ID" value="PHT26493.1"/>
    <property type="molecule type" value="Genomic_DNA"/>
</dbReference>
<organism evidence="1 2">
    <name type="scientific">Capsicum baccatum</name>
    <name type="common">Peruvian pepper</name>
    <dbReference type="NCBI Taxonomy" id="33114"/>
    <lineage>
        <taxon>Eukaryota</taxon>
        <taxon>Viridiplantae</taxon>
        <taxon>Streptophyta</taxon>
        <taxon>Embryophyta</taxon>
        <taxon>Tracheophyta</taxon>
        <taxon>Spermatophyta</taxon>
        <taxon>Magnoliopsida</taxon>
        <taxon>eudicotyledons</taxon>
        <taxon>Gunneridae</taxon>
        <taxon>Pentapetalae</taxon>
        <taxon>asterids</taxon>
        <taxon>lamiids</taxon>
        <taxon>Solanales</taxon>
        <taxon>Solanaceae</taxon>
        <taxon>Solanoideae</taxon>
        <taxon>Capsiceae</taxon>
        <taxon>Capsicum</taxon>
    </lineage>
</organism>
<accession>A0A2G2V0K4</accession>
<gene>
    <name evidence="1" type="ORF">CQW23_33895</name>
</gene>
<keyword evidence="2" id="KW-1185">Reference proteome</keyword>
<comment type="caution">
    <text evidence="1">The sequence shown here is derived from an EMBL/GenBank/DDBJ whole genome shotgun (WGS) entry which is preliminary data.</text>
</comment>
<dbReference type="AlphaFoldDB" id="A0A2G2V0K4"/>
<evidence type="ECO:0000313" key="2">
    <source>
        <dbReference type="Proteomes" id="UP000224567"/>
    </source>
</evidence>
<proteinExistence type="predicted"/>
<evidence type="ECO:0000313" key="1">
    <source>
        <dbReference type="EMBL" id="PHT26493.1"/>
    </source>
</evidence>
<reference evidence="2" key="2">
    <citation type="journal article" date="2017" name="J. Anim. Genet.">
        <title>Multiple reference genome sequences of hot pepper reveal the massive evolution of plant disease resistance genes by retroduplication.</title>
        <authorList>
            <person name="Kim S."/>
            <person name="Park J."/>
            <person name="Yeom S.-I."/>
            <person name="Kim Y.-M."/>
            <person name="Seo E."/>
            <person name="Kim K.-T."/>
            <person name="Kim M.-S."/>
            <person name="Lee J.M."/>
            <person name="Cheong K."/>
            <person name="Shin H.-S."/>
            <person name="Kim S.-B."/>
            <person name="Han K."/>
            <person name="Lee J."/>
            <person name="Park M."/>
            <person name="Lee H.-A."/>
            <person name="Lee H.-Y."/>
            <person name="Lee Y."/>
            <person name="Oh S."/>
            <person name="Lee J.H."/>
            <person name="Choi E."/>
            <person name="Choi E."/>
            <person name="Lee S.E."/>
            <person name="Jeon J."/>
            <person name="Kim H."/>
            <person name="Choi G."/>
            <person name="Song H."/>
            <person name="Lee J."/>
            <person name="Lee S.-C."/>
            <person name="Kwon J.-K."/>
            <person name="Lee H.-Y."/>
            <person name="Koo N."/>
            <person name="Hong Y."/>
            <person name="Kim R.W."/>
            <person name="Kang W.-H."/>
            <person name="Huh J.H."/>
            <person name="Kang B.-C."/>
            <person name="Yang T.-J."/>
            <person name="Lee Y.-H."/>
            <person name="Bennetzen J.L."/>
            <person name="Choi D."/>
        </authorList>
    </citation>
    <scope>NUCLEOTIDE SEQUENCE [LARGE SCALE GENOMIC DNA]</scope>
    <source>
        <strain evidence="2">cv. PBC81</strain>
    </source>
</reference>
<dbReference type="Proteomes" id="UP000224567">
    <property type="component" value="Unassembled WGS sequence"/>
</dbReference>
<reference evidence="1 2" key="1">
    <citation type="journal article" date="2017" name="Genome Biol.">
        <title>New reference genome sequences of hot pepper reveal the massive evolution of plant disease-resistance genes by retroduplication.</title>
        <authorList>
            <person name="Kim S."/>
            <person name="Park J."/>
            <person name="Yeom S.I."/>
            <person name="Kim Y.M."/>
            <person name="Seo E."/>
            <person name="Kim K.T."/>
            <person name="Kim M.S."/>
            <person name="Lee J.M."/>
            <person name="Cheong K."/>
            <person name="Shin H.S."/>
            <person name="Kim S.B."/>
            <person name="Han K."/>
            <person name="Lee J."/>
            <person name="Park M."/>
            <person name="Lee H.A."/>
            <person name="Lee H.Y."/>
            <person name="Lee Y."/>
            <person name="Oh S."/>
            <person name="Lee J.H."/>
            <person name="Choi E."/>
            <person name="Choi E."/>
            <person name="Lee S.E."/>
            <person name="Jeon J."/>
            <person name="Kim H."/>
            <person name="Choi G."/>
            <person name="Song H."/>
            <person name="Lee J."/>
            <person name="Lee S.C."/>
            <person name="Kwon J.K."/>
            <person name="Lee H.Y."/>
            <person name="Koo N."/>
            <person name="Hong Y."/>
            <person name="Kim R.W."/>
            <person name="Kang W.H."/>
            <person name="Huh J.H."/>
            <person name="Kang B.C."/>
            <person name="Yang T.J."/>
            <person name="Lee Y.H."/>
            <person name="Bennetzen J.L."/>
            <person name="Choi D."/>
        </authorList>
    </citation>
    <scope>NUCLEOTIDE SEQUENCE [LARGE SCALE GENOMIC DNA]</scope>
    <source>
        <strain evidence="2">cv. PBC81</strain>
    </source>
</reference>
<sequence length="295" mass="32836">MKVIPLTSENANQQLKPVEIDILFDSVEIRVGSGGISIWVFSVLHNFCLDWFNISSSIYLELILGSNLFGSLFLSIKFRVLFVVEVQSAGDGQRDQVSMVVASPGERVDEEQAIMVDTSTINQPLIALPVLEDSRKREHQSKNVIEQHGYSRKQQTYSRIDQYVEKGAKIAQSWVDLVDGDDEQVTSPPMHNKLSSTTPIFVPRSTKSVTSGHKNVIANKNESNLVGSKFSPTTVDLSKDVLDEEADDIDLGGDSFGEDEEDNILDIYFVIVARAGDVSPRHQRSGRNKNKKNTH</sequence>
<name>A0A2G2V0K4_CAPBA</name>